<keyword evidence="3" id="KW-1185">Reference proteome</keyword>
<organism evidence="2 3">
    <name type="scientific">Corchorus olitorius</name>
    <dbReference type="NCBI Taxonomy" id="93759"/>
    <lineage>
        <taxon>Eukaryota</taxon>
        <taxon>Viridiplantae</taxon>
        <taxon>Streptophyta</taxon>
        <taxon>Embryophyta</taxon>
        <taxon>Tracheophyta</taxon>
        <taxon>Spermatophyta</taxon>
        <taxon>Magnoliopsida</taxon>
        <taxon>eudicotyledons</taxon>
        <taxon>Gunneridae</taxon>
        <taxon>Pentapetalae</taxon>
        <taxon>rosids</taxon>
        <taxon>malvids</taxon>
        <taxon>Malvales</taxon>
        <taxon>Malvaceae</taxon>
        <taxon>Grewioideae</taxon>
        <taxon>Apeibeae</taxon>
        <taxon>Corchorus</taxon>
    </lineage>
</organism>
<feature type="compositionally biased region" description="Basic and acidic residues" evidence="1">
    <location>
        <begin position="218"/>
        <end position="239"/>
    </location>
</feature>
<dbReference type="Proteomes" id="UP000187203">
    <property type="component" value="Unassembled WGS sequence"/>
</dbReference>
<sequence>MKEMLKVSFLWLGLYQAEKENVGSSFKFSFGFEGFEQEAQLIQADNPFTQIASSSREIPVVTWGELLTFEPQVIKRTVFKTEAIIDELDISDGWFYKACHLCNKKLNENENFVGCTVPREKGIPIMKIGLTKRAVEENSPTYKIYAEKLISEVQATDNIGKGKLPLIEDSVFGKLALQEDSTLEENDDETYNAPSSLTDSQVENDFFVEISPFKKMKKREEETSELKEVENRMQDYKEI</sequence>
<proteinExistence type="predicted"/>
<dbReference type="EMBL" id="AWUE01008695">
    <property type="protein sequence ID" value="OMP12606.1"/>
    <property type="molecule type" value="Genomic_DNA"/>
</dbReference>
<dbReference type="Gene3D" id="2.40.50.140">
    <property type="entry name" value="Nucleic acid-binding proteins"/>
    <property type="match status" value="1"/>
</dbReference>
<evidence type="ECO:0000313" key="3">
    <source>
        <dbReference type="Proteomes" id="UP000187203"/>
    </source>
</evidence>
<evidence type="ECO:0008006" key="4">
    <source>
        <dbReference type="Google" id="ProtNLM"/>
    </source>
</evidence>
<name>A0A1R3KZS7_9ROSI</name>
<dbReference type="InterPro" id="IPR012340">
    <property type="entry name" value="NA-bd_OB-fold"/>
</dbReference>
<protein>
    <recommendedName>
        <fullName evidence="4">Nucleic acid-binding protein</fullName>
    </recommendedName>
</protein>
<gene>
    <name evidence="2" type="ORF">COLO4_02967</name>
</gene>
<comment type="caution">
    <text evidence="2">The sequence shown here is derived from an EMBL/GenBank/DDBJ whole genome shotgun (WGS) entry which is preliminary data.</text>
</comment>
<reference evidence="3" key="1">
    <citation type="submission" date="2013-09" db="EMBL/GenBank/DDBJ databases">
        <title>Corchorus olitorius genome sequencing.</title>
        <authorList>
            <person name="Alam M."/>
            <person name="Haque M.S."/>
            <person name="Islam M.S."/>
            <person name="Emdad E.M."/>
            <person name="Islam M.M."/>
            <person name="Ahmed B."/>
            <person name="Halim A."/>
            <person name="Hossen Q.M.M."/>
            <person name="Hossain M.Z."/>
            <person name="Ahmed R."/>
            <person name="Khan M.M."/>
            <person name="Islam R."/>
            <person name="Rashid M.M."/>
            <person name="Khan S.A."/>
            <person name="Rahman M.S."/>
            <person name="Alam M."/>
            <person name="Yahiya A.S."/>
            <person name="Khan M.S."/>
            <person name="Azam M.S."/>
            <person name="Haque T."/>
            <person name="Lashkar M.Z.H."/>
            <person name="Akhand A.I."/>
            <person name="Morshed G."/>
            <person name="Roy S."/>
            <person name="Uddin K.S."/>
            <person name="Rabeya T."/>
            <person name="Hossain A.S."/>
            <person name="Chowdhury A."/>
            <person name="Snigdha A.R."/>
            <person name="Mortoza M.S."/>
            <person name="Matin S.A."/>
            <person name="Hoque S.M.E."/>
            <person name="Islam M.K."/>
            <person name="Roy D.K."/>
            <person name="Haider R."/>
            <person name="Moosa M.M."/>
            <person name="Elias S.M."/>
            <person name="Hasan A.M."/>
            <person name="Jahan S."/>
            <person name="Shafiuddin M."/>
            <person name="Mahmood N."/>
            <person name="Shommy N.S."/>
        </authorList>
    </citation>
    <scope>NUCLEOTIDE SEQUENCE [LARGE SCALE GENOMIC DNA]</scope>
    <source>
        <strain evidence="3">cv. O-4</strain>
    </source>
</reference>
<evidence type="ECO:0000313" key="2">
    <source>
        <dbReference type="EMBL" id="OMP12606.1"/>
    </source>
</evidence>
<dbReference type="AlphaFoldDB" id="A0A1R3KZS7"/>
<evidence type="ECO:0000256" key="1">
    <source>
        <dbReference type="SAM" id="MobiDB-lite"/>
    </source>
</evidence>
<feature type="region of interest" description="Disordered" evidence="1">
    <location>
        <begin position="217"/>
        <end position="239"/>
    </location>
</feature>
<accession>A0A1R3KZS7</accession>